<dbReference type="EMBL" id="GQ387491">
    <property type="protein sequence ID" value="ACY25337.1"/>
    <property type="molecule type" value="Genomic_DNA"/>
</dbReference>
<evidence type="ECO:0000256" key="5">
    <source>
        <dbReference type="ARBA" id="ARBA00022898"/>
    </source>
</evidence>
<evidence type="ECO:0000256" key="4">
    <source>
        <dbReference type="ARBA" id="ARBA00022679"/>
    </source>
</evidence>
<dbReference type="InterPro" id="IPR049704">
    <property type="entry name" value="Aminotrans_3_PPA_site"/>
</dbReference>
<dbReference type="InterPro" id="IPR015421">
    <property type="entry name" value="PyrdxlP-dep_Trfase_major"/>
</dbReference>
<accession>D0U620</accession>
<keyword evidence="3" id="KW-0028">Amino-acid biosynthesis</keyword>
<dbReference type="InterPro" id="IPR015422">
    <property type="entry name" value="PyrdxlP-dep_Trfase_small"/>
</dbReference>
<protein>
    <submittedName>
        <fullName evidence="8">Acetylornithine/succinylornithine aminotransferase</fullName>
    </submittedName>
</protein>
<dbReference type="PROSITE" id="PS00600">
    <property type="entry name" value="AA_TRANSFER_CLASS_3"/>
    <property type="match status" value="1"/>
</dbReference>
<keyword evidence="4 8" id="KW-0808">Transferase</keyword>
<comment type="pathway">
    <text evidence="6">Amino-acid biosynthesis.</text>
</comment>
<evidence type="ECO:0000256" key="6">
    <source>
        <dbReference type="ARBA" id="ARBA00029440"/>
    </source>
</evidence>
<dbReference type="FunFam" id="3.40.640.10:FF:000004">
    <property type="entry name" value="Acetylornithine aminotransferase"/>
    <property type="match status" value="1"/>
</dbReference>
<reference evidence="8" key="1">
    <citation type="journal article" date="2009" name="Environ. Microbiol.">
        <title>Comparative analyses of actinobacterial genomic fragments from Lake Kinneret.</title>
        <authorList>
            <person name="Philosof A."/>
            <person name="Sabehi G."/>
            <person name="Beja O."/>
        </authorList>
    </citation>
    <scope>NUCLEOTIDE SEQUENCE</scope>
</reference>
<dbReference type="Gene3D" id="3.90.1150.10">
    <property type="entry name" value="Aspartate Aminotransferase, domain 1"/>
    <property type="match status" value="1"/>
</dbReference>
<dbReference type="InterPro" id="IPR004636">
    <property type="entry name" value="AcOrn/SuccOrn_fam"/>
</dbReference>
<sequence>MFERGLGTQLWDTDGKRYLDFLCGIAVTSLGHSNPVVTSAIAEQAATLMHVSNFFANPVATETAVLVDQLLGGGGQVFFCNSGAEANEAAIKLARKFGGRGRHTVVSALGSFHGRTLAALAATGQPAKHEPFQPMPQGFKHVVFDDIAALDAAVDSSVAAVLLEPVQGEGGVIPASLEYMKFAEKICRERGVLLMIDEVQTGYGRTGSWFGFEHYGISPDVVIMAKAMGNGMPIGGIWAKKEVASVFKPGDHGSTFSGTAIATSAARATIKEMQRLDAPKLAVEKGALLTSLVQALLQVVSVRGRGLLLGVELAQGIDAKEVQLQLLKNGLVTNAVTATALRLAPPLTVSEEEIREAADIIATVLKGVQS</sequence>
<comment type="similarity">
    <text evidence="7">Belongs to the class-III pyridoxal-phosphate-dependent aminotransferase family.</text>
</comment>
<dbReference type="SUPFAM" id="SSF53383">
    <property type="entry name" value="PLP-dependent transferases"/>
    <property type="match status" value="1"/>
</dbReference>
<dbReference type="GO" id="GO:0006526">
    <property type="term" value="P:L-arginine biosynthetic process"/>
    <property type="evidence" value="ECO:0007669"/>
    <property type="project" value="UniProtKB-ARBA"/>
</dbReference>
<organism evidence="8">
    <name type="scientific">uncultured Actinomycetes bacterium</name>
    <dbReference type="NCBI Taxonomy" id="152507"/>
    <lineage>
        <taxon>Bacteria</taxon>
        <taxon>Bacillati</taxon>
        <taxon>Actinomycetota</taxon>
        <taxon>Actinomycetes</taxon>
        <taxon>environmental samples</taxon>
    </lineage>
</organism>
<dbReference type="GO" id="GO:0030170">
    <property type="term" value="F:pyridoxal phosphate binding"/>
    <property type="evidence" value="ECO:0007669"/>
    <property type="project" value="InterPro"/>
</dbReference>
<dbReference type="AlphaFoldDB" id="D0U620"/>
<dbReference type="InterPro" id="IPR005814">
    <property type="entry name" value="Aminotrans_3"/>
</dbReference>
<proteinExistence type="inferred from homology"/>
<dbReference type="PANTHER" id="PTHR11986:SF79">
    <property type="entry name" value="ACETYLORNITHINE AMINOTRANSFERASE, MITOCHONDRIAL"/>
    <property type="match status" value="1"/>
</dbReference>
<comment type="cofactor">
    <cofactor evidence="1">
        <name>pyridoxal 5'-phosphate</name>
        <dbReference type="ChEBI" id="CHEBI:597326"/>
    </cofactor>
</comment>
<dbReference type="NCBIfam" id="TIGR00707">
    <property type="entry name" value="argD"/>
    <property type="match status" value="1"/>
</dbReference>
<evidence type="ECO:0000256" key="7">
    <source>
        <dbReference type="RuleBase" id="RU003560"/>
    </source>
</evidence>
<keyword evidence="5 7" id="KW-0663">Pyridoxal phosphate</keyword>
<dbReference type="GO" id="GO:0008483">
    <property type="term" value="F:transaminase activity"/>
    <property type="evidence" value="ECO:0007669"/>
    <property type="project" value="UniProtKB-KW"/>
</dbReference>
<evidence type="ECO:0000256" key="2">
    <source>
        <dbReference type="ARBA" id="ARBA00022576"/>
    </source>
</evidence>
<dbReference type="CDD" id="cd00610">
    <property type="entry name" value="OAT_like"/>
    <property type="match status" value="1"/>
</dbReference>
<keyword evidence="2 8" id="KW-0032">Aminotransferase</keyword>
<dbReference type="Gene3D" id="3.40.640.10">
    <property type="entry name" value="Type I PLP-dependent aspartate aminotransferase-like (Major domain)"/>
    <property type="match status" value="1"/>
</dbReference>
<dbReference type="InterPro" id="IPR015424">
    <property type="entry name" value="PyrdxlP-dep_Trfase"/>
</dbReference>
<dbReference type="PIRSF" id="PIRSF000521">
    <property type="entry name" value="Transaminase_4ab_Lys_Orn"/>
    <property type="match status" value="1"/>
</dbReference>
<dbReference type="GO" id="GO:0042802">
    <property type="term" value="F:identical protein binding"/>
    <property type="evidence" value="ECO:0007669"/>
    <property type="project" value="TreeGrafter"/>
</dbReference>
<evidence type="ECO:0000313" key="8">
    <source>
        <dbReference type="EMBL" id="ACY25337.1"/>
    </source>
</evidence>
<evidence type="ECO:0000256" key="1">
    <source>
        <dbReference type="ARBA" id="ARBA00001933"/>
    </source>
</evidence>
<evidence type="ECO:0000256" key="3">
    <source>
        <dbReference type="ARBA" id="ARBA00022605"/>
    </source>
</evidence>
<dbReference type="InterPro" id="IPR050103">
    <property type="entry name" value="Class-III_PLP-dep_AT"/>
</dbReference>
<dbReference type="PANTHER" id="PTHR11986">
    <property type="entry name" value="AMINOTRANSFERASE CLASS III"/>
    <property type="match status" value="1"/>
</dbReference>
<name>D0U620_9ACTN</name>
<dbReference type="Pfam" id="PF00202">
    <property type="entry name" value="Aminotran_3"/>
    <property type="match status" value="1"/>
</dbReference>